<dbReference type="Gene3D" id="3.40.50.1780">
    <property type="match status" value="1"/>
</dbReference>
<feature type="domain" description="Iron hydrogenase small subunit" evidence="2">
    <location>
        <begin position="279"/>
        <end position="340"/>
    </location>
</feature>
<name>A0A7S3L084_9STRA</name>
<dbReference type="Pfam" id="PF02906">
    <property type="entry name" value="Fe_hyd_lg_C"/>
    <property type="match status" value="1"/>
</dbReference>
<proteinExistence type="inferred from homology"/>
<dbReference type="SUPFAM" id="SSF53920">
    <property type="entry name" value="Fe-only hydrogenase"/>
    <property type="match status" value="1"/>
</dbReference>
<dbReference type="InterPro" id="IPR050340">
    <property type="entry name" value="Cytosolic_Fe-S_CAF"/>
</dbReference>
<reference evidence="3" key="1">
    <citation type="submission" date="2021-01" db="EMBL/GenBank/DDBJ databases">
        <authorList>
            <person name="Corre E."/>
            <person name="Pelletier E."/>
            <person name="Niang G."/>
            <person name="Scheremetjew M."/>
            <person name="Finn R."/>
            <person name="Kale V."/>
            <person name="Holt S."/>
            <person name="Cochrane G."/>
            <person name="Meng A."/>
            <person name="Brown T."/>
            <person name="Cohen L."/>
        </authorList>
    </citation>
    <scope>NUCLEOTIDE SEQUENCE</scope>
    <source>
        <strain evidence="3">CCMP127</strain>
    </source>
</reference>
<accession>A0A7S3L084</accession>
<dbReference type="InterPro" id="IPR003149">
    <property type="entry name" value="Fe_hydrogenase_ssu"/>
</dbReference>
<evidence type="ECO:0000313" key="3">
    <source>
        <dbReference type="EMBL" id="CAE0404299.1"/>
    </source>
</evidence>
<organism evidence="3">
    <name type="scientific">Amphora coffeiformis</name>
    <dbReference type="NCBI Taxonomy" id="265554"/>
    <lineage>
        <taxon>Eukaryota</taxon>
        <taxon>Sar</taxon>
        <taxon>Stramenopiles</taxon>
        <taxon>Ochrophyta</taxon>
        <taxon>Bacillariophyta</taxon>
        <taxon>Bacillariophyceae</taxon>
        <taxon>Bacillariophycidae</taxon>
        <taxon>Thalassiophysales</taxon>
        <taxon>Catenulaceae</taxon>
        <taxon>Amphora</taxon>
    </lineage>
</organism>
<dbReference type="EMBL" id="HBIM01002799">
    <property type="protein sequence ID" value="CAE0404299.1"/>
    <property type="molecule type" value="Transcribed_RNA"/>
</dbReference>
<comment type="similarity">
    <text evidence="1">Belongs to the NARF family.</text>
</comment>
<dbReference type="Pfam" id="PF02256">
    <property type="entry name" value="Fe_hyd_SSU"/>
    <property type="match status" value="1"/>
</dbReference>
<dbReference type="AlphaFoldDB" id="A0A7S3L084"/>
<sequence length="348" mass="38969">MVLDMNTSADMTICEEATELLHRIQTRLNENDSDNNDDEQHRMPLFSSCCPGWLNFVEKFEPELAKDISTCKSPQQMYGSVIKEYSQELLQHPADKVYVCGIMPCVLKKGEADRPVFVRQEDDIKEIDNVITTRDLGVLLRRQGIYNPQVELKEANFDSPFAHIDQGAGTGAGQIFGATGGVTEAAVRTIYEWVTGEPLPGIEFHAVRGLEGIKEATVPLYSKNTKKGLQFDLKVVVANGLKEAKTLVQKIKNGEVQYDFVEVMSCPGGCIGGGGQPRGIQKDVIPQRLDVIYQLDRSLPRRRSHENPTLQALYDQYLGEYGSDKAHKILHVEPVYGEIHAEKYKNKK</sequence>
<dbReference type="InterPro" id="IPR009016">
    <property type="entry name" value="Fe_hydrogenase"/>
</dbReference>
<dbReference type="Gene3D" id="3.40.950.10">
    <property type="entry name" value="Fe-only Hydrogenase (Larger Subunit), Chain L, domain 3"/>
    <property type="match status" value="1"/>
</dbReference>
<dbReference type="InterPro" id="IPR004108">
    <property type="entry name" value="Fe_hydrogenase_lsu_C"/>
</dbReference>
<evidence type="ECO:0000256" key="1">
    <source>
        <dbReference type="ARBA" id="ARBA00006596"/>
    </source>
</evidence>
<dbReference type="SMART" id="SM00902">
    <property type="entry name" value="Fe_hyd_SSU"/>
    <property type="match status" value="1"/>
</dbReference>
<dbReference type="PANTHER" id="PTHR11615">
    <property type="entry name" value="NITRATE, FORMATE, IRON DEHYDROGENASE"/>
    <property type="match status" value="1"/>
</dbReference>
<gene>
    <name evidence="3" type="ORF">ACOF00016_LOCUS2452</name>
</gene>
<protein>
    <recommendedName>
        <fullName evidence="2">Iron hydrogenase small subunit domain-containing protein</fullName>
    </recommendedName>
</protein>
<evidence type="ECO:0000259" key="2">
    <source>
        <dbReference type="SMART" id="SM00902"/>
    </source>
</evidence>